<evidence type="ECO:0000313" key="2">
    <source>
        <dbReference type="Proteomes" id="UP001164539"/>
    </source>
</evidence>
<evidence type="ECO:0000313" key="1">
    <source>
        <dbReference type="EMBL" id="KAJ4705401.1"/>
    </source>
</evidence>
<sequence>MATYFHGNPAELQAQDGLQTLVLMNPTTYVQHQQQFSDATPPPTHHNNLIFLNSSALSPHAPPPPPHTQHFVGIPTTNQDDTISSLHGLLPRVHYNLYNPNYPTPTARDTPRAKQGLSLSLSSQQQAGYGSQGGQAQAVSGEDMRVSGGSASSGSGVTNGVSGMQSVLLSSKYLKAAQELLDEVVNVNNSGINIKSELSKKGSGNNYNSNKVIGESSAAAGDGEEAGKRAAELTTAERQEIQMKKAKLINMLDEVEQRYRQYHHQMQIVISSFEQAAGIGSAKTYTALALKTISKQFRCLKDAITGQIRSANKMLGEEDCLGGKIEGSRLKFVDNHIRQQRALQQLGMIQHNAWRPQRGLPERSVSVLRAWLFEHFLHPYPKDSDKQMLAKQTGLTRSQVSNWFINARVRLWKPMVEEMYLEEIKEQEQNGSEDKTSKSDHNEDSASKSSARQEKNLVSEKQNAKNFKSNTDNSTNQNVHSVISMSTVPTSPIGGNVRHPSGFSLIGSSELEGLTQGSPKKPRNTDMLQSPSSMPPTINMDIKPGGDDDSDQISMKFDDDRQSRDGYSFIGNQMNFIQGFGQYPIGEIGRFDAEQFTPRFSGNGVSLTLGLPHCENLSLSATHQTFLPNQNIQLGRRVEIGEANEFGAMNTTTPHSSAAAYENINIQNRKRFAAQLLPDFVA</sequence>
<keyword evidence="2" id="KW-1185">Reference proteome</keyword>
<name>A0ACC1X2I5_MELAZ</name>
<gene>
    <name evidence="1" type="ORF">OWV82_022184</name>
</gene>
<organism evidence="1 2">
    <name type="scientific">Melia azedarach</name>
    <name type="common">Chinaberry tree</name>
    <dbReference type="NCBI Taxonomy" id="155640"/>
    <lineage>
        <taxon>Eukaryota</taxon>
        <taxon>Viridiplantae</taxon>
        <taxon>Streptophyta</taxon>
        <taxon>Embryophyta</taxon>
        <taxon>Tracheophyta</taxon>
        <taxon>Spermatophyta</taxon>
        <taxon>Magnoliopsida</taxon>
        <taxon>eudicotyledons</taxon>
        <taxon>Gunneridae</taxon>
        <taxon>Pentapetalae</taxon>
        <taxon>rosids</taxon>
        <taxon>malvids</taxon>
        <taxon>Sapindales</taxon>
        <taxon>Meliaceae</taxon>
        <taxon>Melia</taxon>
    </lineage>
</organism>
<accession>A0ACC1X2I5</accession>
<protein>
    <submittedName>
        <fullName evidence="1">BEL1-like homeodomain 1</fullName>
    </submittedName>
</protein>
<reference evidence="1 2" key="1">
    <citation type="journal article" date="2023" name="Science">
        <title>Complex scaffold remodeling in plant triterpene biosynthesis.</title>
        <authorList>
            <person name="De La Pena R."/>
            <person name="Hodgson H."/>
            <person name="Liu J.C."/>
            <person name="Stephenson M.J."/>
            <person name="Martin A.C."/>
            <person name="Owen C."/>
            <person name="Harkess A."/>
            <person name="Leebens-Mack J."/>
            <person name="Jimenez L.E."/>
            <person name="Osbourn A."/>
            <person name="Sattely E.S."/>
        </authorList>
    </citation>
    <scope>NUCLEOTIDE SEQUENCE [LARGE SCALE GENOMIC DNA]</scope>
    <source>
        <strain evidence="2">cv. JPN11</strain>
        <tissue evidence="1">Leaf</tissue>
    </source>
</reference>
<proteinExistence type="predicted"/>
<dbReference type="Proteomes" id="UP001164539">
    <property type="component" value="Chromosome 12"/>
</dbReference>
<dbReference type="EMBL" id="CM051405">
    <property type="protein sequence ID" value="KAJ4705401.1"/>
    <property type="molecule type" value="Genomic_DNA"/>
</dbReference>
<comment type="caution">
    <text evidence="1">The sequence shown here is derived from an EMBL/GenBank/DDBJ whole genome shotgun (WGS) entry which is preliminary data.</text>
</comment>